<reference evidence="5" key="1">
    <citation type="submission" date="2022-11" db="UniProtKB">
        <authorList>
            <consortium name="WormBaseParasite"/>
        </authorList>
    </citation>
    <scope>IDENTIFICATION</scope>
</reference>
<dbReference type="Pfam" id="PF10223">
    <property type="entry name" value="Menorin_N"/>
    <property type="match status" value="1"/>
</dbReference>
<accession>A0A914VKJ5</accession>
<protein>
    <recommendedName>
        <fullName evidence="3">Menorin-like domain-containing protein</fullName>
    </recommendedName>
</protein>
<evidence type="ECO:0000313" key="5">
    <source>
        <dbReference type="WBParaSite" id="PSAMB.scaffold2158size24952.g16616.t1"/>
    </source>
</evidence>
<evidence type="ECO:0000256" key="1">
    <source>
        <dbReference type="ARBA" id="ARBA00044953"/>
    </source>
</evidence>
<dbReference type="Proteomes" id="UP000887566">
    <property type="component" value="Unplaced"/>
</dbReference>
<feature type="signal peptide" evidence="2">
    <location>
        <begin position="1"/>
        <end position="24"/>
    </location>
</feature>
<comment type="similarity">
    <text evidence="1">Belongs to the menorin family.</text>
</comment>
<dbReference type="PANTHER" id="PTHR21184:SF6">
    <property type="entry name" value="CONSERVED PLASMA MEMBRANE PROTEIN"/>
    <property type="match status" value="1"/>
</dbReference>
<dbReference type="AlphaFoldDB" id="A0A914VKJ5"/>
<sequence length="189" mass="21556">MMALRLLPLAALFLQLCLPPYCAALPSDDLLPSRRPHTTDRRDITGFSARLRATRMSVVDFWDHETNGDGLNVKWAHHVNSWTLLKEHTREDPFKNKSLLIEGDVFLQPTHPAIPVMSLPARSRERITFKEWLREVAAAKKAIKVNFRTTEVVKPALQYLYAAQSSLQSPVTLHADIFKGPMSYEVFSF</sequence>
<feature type="domain" description="Menorin-like" evidence="3">
    <location>
        <begin position="69"/>
        <end position="184"/>
    </location>
</feature>
<evidence type="ECO:0000256" key="2">
    <source>
        <dbReference type="SAM" id="SignalP"/>
    </source>
</evidence>
<keyword evidence="2" id="KW-0732">Signal</keyword>
<evidence type="ECO:0000259" key="3">
    <source>
        <dbReference type="Pfam" id="PF10223"/>
    </source>
</evidence>
<evidence type="ECO:0000313" key="4">
    <source>
        <dbReference type="Proteomes" id="UP000887566"/>
    </source>
</evidence>
<keyword evidence="4" id="KW-1185">Reference proteome</keyword>
<dbReference type="GO" id="GO:0005615">
    <property type="term" value="C:extracellular space"/>
    <property type="evidence" value="ECO:0007669"/>
    <property type="project" value="TreeGrafter"/>
</dbReference>
<organism evidence="4 5">
    <name type="scientific">Plectus sambesii</name>
    <dbReference type="NCBI Taxonomy" id="2011161"/>
    <lineage>
        <taxon>Eukaryota</taxon>
        <taxon>Metazoa</taxon>
        <taxon>Ecdysozoa</taxon>
        <taxon>Nematoda</taxon>
        <taxon>Chromadorea</taxon>
        <taxon>Plectida</taxon>
        <taxon>Plectina</taxon>
        <taxon>Plectoidea</taxon>
        <taxon>Plectidae</taxon>
        <taxon>Plectus</taxon>
    </lineage>
</organism>
<proteinExistence type="inferred from homology"/>
<feature type="chain" id="PRO_5036734402" description="Menorin-like domain-containing protein" evidence="2">
    <location>
        <begin position="25"/>
        <end position="189"/>
    </location>
</feature>
<dbReference type="PANTHER" id="PTHR21184">
    <property type="entry name" value="MENORIN (DENDRITIC BRANCHING PROTEIN)"/>
    <property type="match status" value="1"/>
</dbReference>
<dbReference type="WBParaSite" id="PSAMB.scaffold2158size24952.g16616.t1">
    <property type="protein sequence ID" value="PSAMB.scaffold2158size24952.g16616.t1"/>
    <property type="gene ID" value="PSAMB.scaffold2158size24952.g16616"/>
</dbReference>
<name>A0A914VKJ5_9BILA</name>
<dbReference type="InterPro" id="IPR019356">
    <property type="entry name" value="Menorin_dom"/>
</dbReference>